<evidence type="ECO:0000313" key="3">
    <source>
        <dbReference type="Proteomes" id="UP000326924"/>
    </source>
</evidence>
<protein>
    <submittedName>
        <fullName evidence="2">Uncharacterized protein</fullName>
    </submittedName>
</protein>
<name>A0A5J5EGC3_9PEZI</name>
<evidence type="ECO:0000256" key="1">
    <source>
        <dbReference type="SAM" id="MobiDB-lite"/>
    </source>
</evidence>
<keyword evidence="3" id="KW-1185">Reference proteome</keyword>
<accession>A0A5J5EGC3</accession>
<dbReference type="EMBL" id="VXIS01000313">
    <property type="protein sequence ID" value="KAA8894762.1"/>
    <property type="molecule type" value="Genomic_DNA"/>
</dbReference>
<proteinExistence type="predicted"/>
<dbReference type="AlphaFoldDB" id="A0A5J5EGC3"/>
<sequence>MTPSRDPHKAWGLGGDHALVKPEVEIPKQPLRGVYGGCGGGVERLPLWLAIHPLPMQPSAYDSPKLHTNATLPKSTTRNQNRTFKPHTWTALWIITSKIKNKRATLIPPSPEAESTALCPSPHTPLCSVSGSSSESHSEPDVLGSSKSVSTSVSTVSTSVSSPLSSPDRTVHFTEPALALMGSVPSLEWCCGSSPSTVALLRLKTRDPYSWQPTPIQINQELSYVLKPVILQQNIFLHGTSGASPDTHAHIKYPPTKSRLKIKLVPGGLRP</sequence>
<reference evidence="2 3" key="1">
    <citation type="submission" date="2019-09" db="EMBL/GenBank/DDBJ databases">
        <title>Draft genome of the ectomycorrhizal ascomycete Sphaerosporella brunnea.</title>
        <authorList>
            <consortium name="DOE Joint Genome Institute"/>
            <person name="Benucci G.M."/>
            <person name="Marozzi G."/>
            <person name="Antonielli L."/>
            <person name="Sanchez S."/>
            <person name="Marco P."/>
            <person name="Wang X."/>
            <person name="Falini L.B."/>
            <person name="Barry K."/>
            <person name="Haridas S."/>
            <person name="Lipzen A."/>
            <person name="Labutti K."/>
            <person name="Grigoriev I.V."/>
            <person name="Murat C."/>
            <person name="Martin F."/>
            <person name="Albertini E."/>
            <person name="Donnini D."/>
            <person name="Bonito G."/>
        </authorList>
    </citation>
    <scope>NUCLEOTIDE SEQUENCE [LARGE SCALE GENOMIC DNA]</scope>
    <source>
        <strain evidence="2 3">Sb_GMNB300</strain>
    </source>
</reference>
<organism evidence="2 3">
    <name type="scientific">Sphaerosporella brunnea</name>
    <dbReference type="NCBI Taxonomy" id="1250544"/>
    <lineage>
        <taxon>Eukaryota</taxon>
        <taxon>Fungi</taxon>
        <taxon>Dikarya</taxon>
        <taxon>Ascomycota</taxon>
        <taxon>Pezizomycotina</taxon>
        <taxon>Pezizomycetes</taxon>
        <taxon>Pezizales</taxon>
        <taxon>Pyronemataceae</taxon>
        <taxon>Sphaerosporella</taxon>
    </lineage>
</organism>
<dbReference type="Proteomes" id="UP000326924">
    <property type="component" value="Unassembled WGS sequence"/>
</dbReference>
<comment type="caution">
    <text evidence="2">The sequence shown here is derived from an EMBL/GenBank/DDBJ whole genome shotgun (WGS) entry which is preliminary data.</text>
</comment>
<gene>
    <name evidence="2" type="ORF">FN846DRAFT_1024875</name>
</gene>
<dbReference type="InParanoid" id="A0A5J5EGC3"/>
<feature type="region of interest" description="Disordered" evidence="1">
    <location>
        <begin position="128"/>
        <end position="149"/>
    </location>
</feature>
<evidence type="ECO:0000313" key="2">
    <source>
        <dbReference type="EMBL" id="KAA8894762.1"/>
    </source>
</evidence>